<dbReference type="InterPro" id="IPR007804">
    <property type="entry name" value="GvpG"/>
</dbReference>
<sequence>MFLIDDLLMAPARGMMFVLREIAKAAEAEREAEARQLLAELTTLHHRLENRELGEEAFERQENALLERLDRLRGKQQEVGGEDDGGAA</sequence>
<proteinExistence type="predicted"/>
<feature type="coiled-coil region" evidence="1">
    <location>
        <begin position="31"/>
        <end position="75"/>
    </location>
</feature>
<keyword evidence="1" id="KW-0175">Coiled coil</keyword>
<comment type="caution">
    <text evidence="2">The sequence shown here is derived from an EMBL/GenBank/DDBJ whole genome shotgun (WGS) entry which is preliminary data.</text>
</comment>
<dbReference type="AlphaFoldDB" id="A0A549SCN3"/>
<evidence type="ECO:0000313" key="3">
    <source>
        <dbReference type="Proteomes" id="UP000316781"/>
    </source>
</evidence>
<gene>
    <name evidence="2" type="ORF">FM996_21170</name>
</gene>
<organism evidence="2 3">
    <name type="scientific">Methylosinus sporium</name>
    <dbReference type="NCBI Taxonomy" id="428"/>
    <lineage>
        <taxon>Bacteria</taxon>
        <taxon>Pseudomonadati</taxon>
        <taxon>Pseudomonadota</taxon>
        <taxon>Alphaproteobacteria</taxon>
        <taxon>Hyphomicrobiales</taxon>
        <taxon>Methylocystaceae</taxon>
        <taxon>Methylosinus</taxon>
    </lineage>
</organism>
<dbReference type="Pfam" id="PF05120">
    <property type="entry name" value="GvpG"/>
    <property type="match status" value="1"/>
</dbReference>
<protein>
    <recommendedName>
        <fullName evidence="4">Gas vesicle protein GvpG</fullName>
    </recommendedName>
</protein>
<reference evidence="2 3" key="1">
    <citation type="submission" date="2019-07" db="EMBL/GenBank/DDBJ databases">
        <title>Ln-dependent methylotrophs.</title>
        <authorList>
            <person name="Tani A."/>
        </authorList>
    </citation>
    <scope>NUCLEOTIDE SEQUENCE [LARGE SCALE GENOMIC DNA]</scope>
    <source>
        <strain evidence="2 3">SM89A</strain>
    </source>
</reference>
<evidence type="ECO:0008006" key="4">
    <source>
        <dbReference type="Google" id="ProtNLM"/>
    </source>
</evidence>
<dbReference type="Proteomes" id="UP000316781">
    <property type="component" value="Unassembled WGS sequence"/>
</dbReference>
<evidence type="ECO:0000256" key="1">
    <source>
        <dbReference type="SAM" id="Coils"/>
    </source>
</evidence>
<dbReference type="RefSeq" id="WP_142864685.1">
    <property type="nucleotide sequence ID" value="NZ_VJMF01000125.1"/>
</dbReference>
<evidence type="ECO:0000313" key="2">
    <source>
        <dbReference type="EMBL" id="TRL22634.1"/>
    </source>
</evidence>
<name>A0A549SCN3_METSR</name>
<dbReference type="EMBL" id="VJMF01000125">
    <property type="protein sequence ID" value="TRL22634.1"/>
    <property type="molecule type" value="Genomic_DNA"/>
</dbReference>
<accession>A0A549SCN3</accession>